<feature type="compositionally biased region" description="Basic and acidic residues" evidence="11">
    <location>
        <begin position="813"/>
        <end position="829"/>
    </location>
</feature>
<sequence length="864" mass="91964">MRPPRLLSLVFCIIFFPIFFTLFSALSSSPHVATPSSLAGQTTGFRALFSFNIPSSLFPPSAIISLTDDNSTFFLARPAAFGPLLSEKGLSGPLWVGSGFGEKTYGGVEGELGCSDIPGWEEGDGLGRPDQSTVTTAKTPASGIKEDLEASLGQGRADSPVESDSQHSAAAGVPPPSTNDGTDDHLHHPLPDSDVVTPAQTEKPGEHRQNKPAAHADIQSLQESAEISGKVVLLSRGGCGFLEKVKWAQRRGAIAVVVGDDTRGGSLVTMYARGDTSNVTIPAVFTSYTTAHLLSSLVPPQAGADLGLEDGSGSSRAILSSSSGKQRVGPTTTTLVTSSPTSTPHSTIDHPLQPSPKPKAGVFHGLLSLLGLGSSNKRPNQRPPSSGNIDRVHRQPQGSDSDSDRATSNRVSNDRLVSEPASGAIDGDGFMIGVQDWRDPDLLPPKSSPSPAASRAASSTHTNSRNSGKGSEQASSLLKGGSITPGSGEYRSVAHSGEVKKDSVSSKGAFQESSPGHSSSDKGWFSKHFLRSRSDSTNSAHSSPSSGGLAGKQMHEVDSQLAKTTEHQGLWVTLTPTSMSTSPFFDTLLVLVVSPLLTLTVVYALLLIRSRIRRRRWRAPKSIVDRLPVRTYHTISTSSSAASMSRSPSPGPVSPTSPLLGSRRHSGYERSRSRPPLMRETTAGSKKMSKAESSRGEKSGPSSSLWRRKYTGRQVECVVCLEEYVDGQSKVMSLPCGHEFHAECITPWLTTRRRTCPICKGDVVRSMVQSADVEPRESFQRAIDVEHGPSDDHQSASSAPVPIASVSEDETSDFEHHPRSSEARHREGHVSSAPQSSWRNMAALSFSALSGDTIWHQSRADNAR</sequence>
<dbReference type="SUPFAM" id="SSF57850">
    <property type="entry name" value="RING/U-box"/>
    <property type="match status" value="1"/>
</dbReference>
<dbReference type="InterPro" id="IPR046450">
    <property type="entry name" value="PA_dom_sf"/>
</dbReference>
<dbReference type="Gene3D" id="3.30.40.10">
    <property type="entry name" value="Zinc/RING finger domain, C3HC4 (zinc finger)"/>
    <property type="match status" value="1"/>
</dbReference>
<dbReference type="InterPro" id="IPR013083">
    <property type="entry name" value="Znf_RING/FYVE/PHD"/>
</dbReference>
<dbReference type="Pfam" id="PF13639">
    <property type="entry name" value="zf-RING_2"/>
    <property type="match status" value="1"/>
</dbReference>
<evidence type="ECO:0000256" key="7">
    <source>
        <dbReference type="ARBA" id="ARBA00022833"/>
    </source>
</evidence>
<dbReference type="GeneID" id="4705211"/>
<dbReference type="PANTHER" id="PTHR47168">
    <property type="entry name" value="RING ZINC FINGER DOMAIN SUPERFAMILY PROTEIN-RELATED"/>
    <property type="match status" value="1"/>
</dbReference>
<name>A1CF87_ASPCL</name>
<dbReference type="GO" id="GO:0061630">
    <property type="term" value="F:ubiquitin protein ligase activity"/>
    <property type="evidence" value="ECO:0007669"/>
    <property type="project" value="UniProtKB-EC"/>
</dbReference>
<dbReference type="OrthoDB" id="5357315at2759"/>
<comment type="catalytic activity">
    <reaction evidence="1">
        <text>S-ubiquitinyl-[E2 ubiquitin-conjugating enzyme]-L-cysteine + [acceptor protein]-L-lysine = [E2 ubiquitin-conjugating enzyme]-L-cysteine + N(6)-ubiquitinyl-[acceptor protein]-L-lysine.</text>
        <dbReference type="EC" id="2.3.2.27"/>
    </reaction>
</comment>
<feature type="region of interest" description="Disordered" evidence="11">
    <location>
        <begin position="114"/>
        <end position="213"/>
    </location>
</feature>
<dbReference type="EMBL" id="DS027052">
    <property type="protein sequence ID" value="EAW11536.1"/>
    <property type="molecule type" value="Genomic_DNA"/>
</dbReference>
<dbReference type="PANTHER" id="PTHR47168:SF1">
    <property type="entry name" value="OS02G0798600 PROTEIN"/>
    <property type="match status" value="1"/>
</dbReference>
<dbReference type="VEuPathDB" id="FungiDB:ACLA_092340"/>
<dbReference type="OMA" id="SGNIDWV"/>
<dbReference type="eggNOG" id="KOG0800">
    <property type="taxonomic scope" value="Eukaryota"/>
</dbReference>
<keyword evidence="9 12" id="KW-0472">Membrane</keyword>
<evidence type="ECO:0000313" key="14">
    <source>
        <dbReference type="EMBL" id="EAW11536.1"/>
    </source>
</evidence>
<dbReference type="GO" id="GO:0016020">
    <property type="term" value="C:membrane"/>
    <property type="evidence" value="ECO:0007669"/>
    <property type="project" value="UniProtKB-SubCell"/>
</dbReference>
<keyword evidence="6 10" id="KW-0863">Zinc-finger</keyword>
<dbReference type="Proteomes" id="UP000006701">
    <property type="component" value="Unassembled WGS sequence"/>
</dbReference>
<comment type="subcellular location">
    <subcellularLocation>
        <location evidence="2">Membrane</location>
        <topology evidence="2">Single-pass membrane protein</topology>
    </subcellularLocation>
</comment>
<keyword evidence="4 12" id="KW-0812">Transmembrane</keyword>
<feature type="region of interest" description="Disordered" evidence="11">
    <location>
        <begin position="636"/>
        <end position="706"/>
    </location>
</feature>
<feature type="compositionally biased region" description="Basic and acidic residues" evidence="11">
    <location>
        <begin position="689"/>
        <end position="698"/>
    </location>
</feature>
<evidence type="ECO:0000256" key="1">
    <source>
        <dbReference type="ARBA" id="ARBA00000900"/>
    </source>
</evidence>
<dbReference type="Pfam" id="PF02225">
    <property type="entry name" value="PA"/>
    <property type="match status" value="1"/>
</dbReference>
<feature type="transmembrane region" description="Helical" evidence="12">
    <location>
        <begin position="588"/>
        <end position="608"/>
    </location>
</feature>
<dbReference type="GO" id="GO:0008270">
    <property type="term" value="F:zinc ion binding"/>
    <property type="evidence" value="ECO:0007669"/>
    <property type="project" value="UniProtKB-KW"/>
</dbReference>
<dbReference type="InterPro" id="IPR051653">
    <property type="entry name" value="E3_ligase_sorting_rcpt"/>
</dbReference>
<evidence type="ECO:0000256" key="6">
    <source>
        <dbReference type="ARBA" id="ARBA00022771"/>
    </source>
</evidence>
<keyword evidence="7" id="KW-0862">Zinc</keyword>
<accession>A1CF87</accession>
<dbReference type="CDD" id="cd16454">
    <property type="entry name" value="RING-H2_PA-TM-RING"/>
    <property type="match status" value="1"/>
</dbReference>
<dbReference type="KEGG" id="act:ACLA_092340"/>
<feature type="region of interest" description="Disordered" evidence="11">
    <location>
        <begin position="305"/>
        <end position="555"/>
    </location>
</feature>
<evidence type="ECO:0000256" key="2">
    <source>
        <dbReference type="ARBA" id="ARBA00004167"/>
    </source>
</evidence>
<feature type="compositionally biased region" description="Low complexity" evidence="11">
    <location>
        <begin position="311"/>
        <end position="346"/>
    </location>
</feature>
<dbReference type="RefSeq" id="XP_001272962.1">
    <property type="nucleotide sequence ID" value="XM_001272961.1"/>
</dbReference>
<evidence type="ECO:0000256" key="5">
    <source>
        <dbReference type="ARBA" id="ARBA00022723"/>
    </source>
</evidence>
<evidence type="ECO:0000256" key="9">
    <source>
        <dbReference type="ARBA" id="ARBA00023136"/>
    </source>
</evidence>
<dbReference type="SMART" id="SM00184">
    <property type="entry name" value="RING"/>
    <property type="match status" value="1"/>
</dbReference>
<dbReference type="HOGENOM" id="CLU_007230_0_0_1"/>
<keyword evidence="8 12" id="KW-1133">Transmembrane helix</keyword>
<feature type="compositionally biased region" description="Polar residues" evidence="11">
    <location>
        <begin position="130"/>
        <end position="139"/>
    </location>
</feature>
<proteinExistence type="predicted"/>
<gene>
    <name evidence="14" type="ORF">ACLA_092340</name>
</gene>
<keyword evidence="15" id="KW-1185">Reference proteome</keyword>
<evidence type="ECO:0000256" key="4">
    <source>
        <dbReference type="ARBA" id="ARBA00022692"/>
    </source>
</evidence>
<dbReference type="AlphaFoldDB" id="A1CF87"/>
<dbReference type="PROSITE" id="PS50089">
    <property type="entry name" value="ZF_RING_2"/>
    <property type="match status" value="1"/>
</dbReference>
<feature type="compositionally biased region" description="Polar residues" evidence="11">
    <location>
        <begin position="460"/>
        <end position="476"/>
    </location>
</feature>
<evidence type="ECO:0000259" key="13">
    <source>
        <dbReference type="PROSITE" id="PS50089"/>
    </source>
</evidence>
<dbReference type="InterPro" id="IPR001841">
    <property type="entry name" value="Znf_RING"/>
</dbReference>
<keyword evidence="5" id="KW-0479">Metal-binding</keyword>
<feature type="domain" description="RING-type" evidence="13">
    <location>
        <begin position="717"/>
        <end position="760"/>
    </location>
</feature>
<dbReference type="SUPFAM" id="SSF52025">
    <property type="entry name" value="PA domain"/>
    <property type="match status" value="1"/>
</dbReference>
<feature type="compositionally biased region" description="Low complexity" evidence="11">
    <location>
        <begin position="449"/>
        <end position="459"/>
    </location>
</feature>
<dbReference type="CDD" id="cd04813">
    <property type="entry name" value="PA_1"/>
    <property type="match status" value="1"/>
</dbReference>
<evidence type="ECO:0000256" key="10">
    <source>
        <dbReference type="PROSITE-ProRule" id="PRU00175"/>
    </source>
</evidence>
<feature type="region of interest" description="Disordered" evidence="11">
    <location>
        <begin position="807"/>
        <end position="837"/>
    </location>
</feature>
<evidence type="ECO:0000256" key="3">
    <source>
        <dbReference type="ARBA" id="ARBA00012483"/>
    </source>
</evidence>
<feature type="compositionally biased region" description="Basic and acidic residues" evidence="11">
    <location>
        <begin position="182"/>
        <end position="191"/>
    </location>
</feature>
<organism evidence="14 15">
    <name type="scientific">Aspergillus clavatus (strain ATCC 1007 / CBS 513.65 / DSM 816 / NCTC 3887 / NRRL 1 / QM 1276 / 107)</name>
    <dbReference type="NCBI Taxonomy" id="344612"/>
    <lineage>
        <taxon>Eukaryota</taxon>
        <taxon>Fungi</taxon>
        <taxon>Dikarya</taxon>
        <taxon>Ascomycota</taxon>
        <taxon>Pezizomycotina</taxon>
        <taxon>Eurotiomycetes</taxon>
        <taxon>Eurotiomycetidae</taxon>
        <taxon>Eurotiales</taxon>
        <taxon>Aspergillaceae</taxon>
        <taxon>Aspergillus</taxon>
        <taxon>Aspergillus subgen. Fumigati</taxon>
    </lineage>
</organism>
<evidence type="ECO:0000256" key="11">
    <source>
        <dbReference type="SAM" id="MobiDB-lite"/>
    </source>
</evidence>
<feature type="compositionally biased region" description="Polar residues" evidence="11">
    <location>
        <begin position="505"/>
        <end position="518"/>
    </location>
</feature>
<dbReference type="FunFam" id="3.30.40.10:FF:000364">
    <property type="entry name" value="Protease-associated PA domain protein"/>
    <property type="match status" value="1"/>
</dbReference>
<feature type="compositionally biased region" description="Basic and acidic residues" evidence="11">
    <location>
        <begin position="402"/>
        <end position="417"/>
    </location>
</feature>
<evidence type="ECO:0000256" key="12">
    <source>
        <dbReference type="SAM" id="Phobius"/>
    </source>
</evidence>
<feature type="compositionally biased region" description="Low complexity" evidence="11">
    <location>
        <begin position="365"/>
        <end position="375"/>
    </location>
</feature>
<evidence type="ECO:0000313" key="15">
    <source>
        <dbReference type="Proteomes" id="UP000006701"/>
    </source>
</evidence>
<evidence type="ECO:0000256" key="8">
    <source>
        <dbReference type="ARBA" id="ARBA00022989"/>
    </source>
</evidence>
<feature type="compositionally biased region" description="Low complexity" evidence="11">
    <location>
        <begin position="636"/>
        <end position="648"/>
    </location>
</feature>
<reference evidence="14 15" key="1">
    <citation type="journal article" date="2008" name="PLoS Genet.">
        <title>Genomic islands in the pathogenic filamentous fungus Aspergillus fumigatus.</title>
        <authorList>
            <person name="Fedorova N.D."/>
            <person name="Khaldi N."/>
            <person name="Joardar V.S."/>
            <person name="Maiti R."/>
            <person name="Amedeo P."/>
            <person name="Anderson M.J."/>
            <person name="Crabtree J."/>
            <person name="Silva J.C."/>
            <person name="Badger J.H."/>
            <person name="Albarraq A."/>
            <person name="Angiuoli S."/>
            <person name="Bussey H."/>
            <person name="Bowyer P."/>
            <person name="Cotty P.J."/>
            <person name="Dyer P.S."/>
            <person name="Egan A."/>
            <person name="Galens K."/>
            <person name="Fraser-Liggett C.M."/>
            <person name="Haas B.J."/>
            <person name="Inman J.M."/>
            <person name="Kent R."/>
            <person name="Lemieux S."/>
            <person name="Malavazi I."/>
            <person name="Orvis J."/>
            <person name="Roemer T."/>
            <person name="Ronning C.M."/>
            <person name="Sundaram J.P."/>
            <person name="Sutton G."/>
            <person name="Turner G."/>
            <person name="Venter J.C."/>
            <person name="White O.R."/>
            <person name="Whitty B.R."/>
            <person name="Youngman P."/>
            <person name="Wolfe K.H."/>
            <person name="Goldman G.H."/>
            <person name="Wortman J.R."/>
            <person name="Jiang B."/>
            <person name="Denning D.W."/>
            <person name="Nierman W.C."/>
        </authorList>
    </citation>
    <scope>NUCLEOTIDE SEQUENCE [LARGE SCALE GENOMIC DNA]</scope>
    <source>
        <strain evidence="15">ATCC 1007 / CBS 513.65 / DSM 816 / NCTC 3887 / NRRL 1</strain>
    </source>
</reference>
<feature type="compositionally biased region" description="Polar residues" evidence="11">
    <location>
        <begin position="535"/>
        <end position="546"/>
    </location>
</feature>
<dbReference type="InterPro" id="IPR003137">
    <property type="entry name" value="PA_domain"/>
</dbReference>
<dbReference type="STRING" id="344612.A1CF87"/>
<protein>
    <recommendedName>
        <fullName evidence="3">RING-type E3 ubiquitin transferase</fullName>
        <ecNumber evidence="3">2.3.2.27</ecNumber>
    </recommendedName>
</protein>
<dbReference type="Gene3D" id="3.50.30.30">
    <property type="match status" value="1"/>
</dbReference>
<dbReference type="EC" id="2.3.2.27" evidence="3"/>